<sequence>MILNLVVLVVNLQDGLLAIEMVIELTLQVAVGFSQVL</sequence>
<evidence type="ECO:0000313" key="2">
    <source>
        <dbReference type="Proteomes" id="UP000030321"/>
    </source>
</evidence>
<dbReference type="AlphaFoldDB" id="A0A0A1VSZ0"/>
<gene>
    <name evidence="1" type="ORF">N44_01126</name>
</gene>
<comment type="caution">
    <text evidence="1">The sequence shown here is derived from an EMBL/GenBank/DDBJ whole genome shotgun (WGS) entry which is preliminary data.</text>
</comment>
<organism evidence="1 2">
    <name type="scientific">Microcystis aeruginosa NIES-44</name>
    <dbReference type="NCBI Taxonomy" id="449439"/>
    <lineage>
        <taxon>Bacteria</taxon>
        <taxon>Bacillati</taxon>
        <taxon>Cyanobacteriota</taxon>
        <taxon>Cyanophyceae</taxon>
        <taxon>Oscillatoriophycideae</taxon>
        <taxon>Chroococcales</taxon>
        <taxon>Microcystaceae</taxon>
        <taxon>Microcystis</taxon>
    </lineage>
</organism>
<dbReference type="Proteomes" id="UP000030321">
    <property type="component" value="Unassembled WGS sequence"/>
</dbReference>
<dbReference type="EMBL" id="BBPA01000022">
    <property type="protein sequence ID" value="GAL92568.1"/>
    <property type="molecule type" value="Genomic_DNA"/>
</dbReference>
<proteinExistence type="predicted"/>
<protein>
    <submittedName>
        <fullName evidence="1">Uncharacterized protein</fullName>
    </submittedName>
</protein>
<reference evidence="2" key="1">
    <citation type="journal article" date="2015" name="Genome">
        <title>Whole Genome Sequence of the Non-Microcystin-Producing Microcystis aeruginosa Strain NIES-44.</title>
        <authorList>
            <person name="Okano K."/>
            <person name="Miyata N."/>
            <person name="Ozaki Y."/>
        </authorList>
    </citation>
    <scope>NUCLEOTIDE SEQUENCE [LARGE SCALE GENOMIC DNA]</scope>
    <source>
        <strain evidence="2">NIES-44</strain>
    </source>
</reference>
<name>A0A0A1VSZ0_MICAE</name>
<evidence type="ECO:0000313" key="1">
    <source>
        <dbReference type="EMBL" id="GAL92568.1"/>
    </source>
</evidence>
<accession>A0A0A1VSZ0</accession>